<comment type="caution">
    <text evidence="1">The sequence shown here is derived from an EMBL/GenBank/DDBJ whole genome shotgun (WGS) entry which is preliminary data.</text>
</comment>
<keyword evidence="2" id="KW-1185">Reference proteome</keyword>
<dbReference type="Proteomes" id="UP000765509">
    <property type="component" value="Unassembled WGS sequence"/>
</dbReference>
<organism evidence="1 2">
    <name type="scientific">Austropuccinia psidii MF-1</name>
    <dbReference type="NCBI Taxonomy" id="1389203"/>
    <lineage>
        <taxon>Eukaryota</taxon>
        <taxon>Fungi</taxon>
        <taxon>Dikarya</taxon>
        <taxon>Basidiomycota</taxon>
        <taxon>Pucciniomycotina</taxon>
        <taxon>Pucciniomycetes</taxon>
        <taxon>Pucciniales</taxon>
        <taxon>Sphaerophragmiaceae</taxon>
        <taxon>Austropuccinia</taxon>
    </lineage>
</organism>
<proteinExistence type="predicted"/>
<protein>
    <submittedName>
        <fullName evidence="1">Uncharacterized protein</fullName>
    </submittedName>
</protein>
<dbReference type="AlphaFoldDB" id="A0A9Q3CIL3"/>
<reference evidence="1" key="1">
    <citation type="submission" date="2021-03" db="EMBL/GenBank/DDBJ databases">
        <title>Draft genome sequence of rust myrtle Austropuccinia psidii MF-1, a brazilian biotype.</title>
        <authorList>
            <person name="Quecine M.C."/>
            <person name="Pachon D.M.R."/>
            <person name="Bonatelli M.L."/>
            <person name="Correr F.H."/>
            <person name="Franceschini L.M."/>
            <person name="Leite T.F."/>
            <person name="Margarido G.R.A."/>
            <person name="Almeida C.A."/>
            <person name="Ferrarezi J.A."/>
            <person name="Labate C.A."/>
        </authorList>
    </citation>
    <scope>NUCLEOTIDE SEQUENCE</scope>
    <source>
        <strain evidence="1">MF-1</strain>
    </source>
</reference>
<dbReference type="EMBL" id="AVOT02007141">
    <property type="protein sequence ID" value="MBW0483242.1"/>
    <property type="molecule type" value="Genomic_DNA"/>
</dbReference>
<evidence type="ECO:0000313" key="1">
    <source>
        <dbReference type="EMBL" id="MBW0483242.1"/>
    </source>
</evidence>
<evidence type="ECO:0000313" key="2">
    <source>
        <dbReference type="Proteomes" id="UP000765509"/>
    </source>
</evidence>
<gene>
    <name evidence="1" type="ORF">O181_022957</name>
</gene>
<name>A0A9Q3CIL3_9BASI</name>
<accession>A0A9Q3CIL3</accession>
<sequence>MSKEDQVILTSYVNLLPVIKTLFKIKYLWIPYAQSFSTASTGFYIGLVLRSSPFKVGRTVTTMCNHHPMGAYDNSSLNQIYGQLAISSVLWPIRPFVVLYGFWAICTSSGHILKPLALLANSPPHQPPGQYPCFGPGGSFSPRGLWILYQSPGSLAQHL</sequence>